<dbReference type="InterPro" id="IPR007016">
    <property type="entry name" value="O-antigen_ligase-rel_domated"/>
</dbReference>
<feature type="transmembrane region" description="Helical" evidence="5">
    <location>
        <begin position="63"/>
        <end position="82"/>
    </location>
</feature>
<dbReference type="PANTHER" id="PTHR37422">
    <property type="entry name" value="TEICHURONIC ACID BIOSYNTHESIS PROTEIN TUAE"/>
    <property type="match status" value="1"/>
</dbReference>
<dbReference type="GO" id="GO:0016020">
    <property type="term" value="C:membrane"/>
    <property type="evidence" value="ECO:0007669"/>
    <property type="project" value="UniProtKB-SubCell"/>
</dbReference>
<dbReference type="PANTHER" id="PTHR37422:SF13">
    <property type="entry name" value="LIPOPOLYSACCHARIDE BIOSYNTHESIS PROTEIN PA4999-RELATED"/>
    <property type="match status" value="1"/>
</dbReference>
<keyword evidence="3 5" id="KW-1133">Transmembrane helix</keyword>
<reference evidence="7" key="1">
    <citation type="journal article" date="2022" name="Int. J. Syst. Evol. Microbiol.">
        <title>Pseudomonas aegrilactucae sp. nov. and Pseudomonas morbosilactucae sp. nov., pathogens causing bacterial rot of lettuce in Japan.</title>
        <authorList>
            <person name="Sawada H."/>
            <person name="Fujikawa T."/>
            <person name="Satou M."/>
        </authorList>
    </citation>
    <scope>NUCLEOTIDE SEQUENCE</scope>
    <source>
        <strain evidence="7">0166_1</strain>
    </source>
</reference>
<feature type="transmembrane region" description="Helical" evidence="5">
    <location>
        <begin position="205"/>
        <end position="222"/>
    </location>
</feature>
<dbReference type="Proteomes" id="UP001162834">
    <property type="component" value="Chromosome"/>
</dbReference>
<comment type="subcellular location">
    <subcellularLocation>
        <location evidence="1">Membrane</location>
        <topology evidence="1">Multi-pass membrane protein</topology>
    </subcellularLocation>
</comment>
<evidence type="ECO:0000256" key="2">
    <source>
        <dbReference type="ARBA" id="ARBA00022692"/>
    </source>
</evidence>
<feature type="transmembrane region" description="Helical" evidence="5">
    <location>
        <begin position="250"/>
        <end position="267"/>
    </location>
</feature>
<feature type="transmembrane region" description="Helical" evidence="5">
    <location>
        <begin position="274"/>
        <end position="292"/>
    </location>
</feature>
<feature type="transmembrane region" description="Helical" evidence="5">
    <location>
        <begin position="123"/>
        <end position="141"/>
    </location>
</feature>
<keyword evidence="2 5" id="KW-0812">Transmembrane</keyword>
<feature type="transmembrane region" description="Helical" evidence="5">
    <location>
        <begin position="150"/>
        <end position="170"/>
    </location>
</feature>
<feature type="transmembrane region" description="Helical" evidence="5">
    <location>
        <begin position="89"/>
        <end position="111"/>
    </location>
</feature>
<protein>
    <recommendedName>
        <fullName evidence="6">O-antigen ligase-related domain-containing protein</fullName>
    </recommendedName>
</protein>
<dbReference type="AlphaFoldDB" id="A0A9E6XVN5"/>
<dbReference type="InterPro" id="IPR051533">
    <property type="entry name" value="WaaL-like"/>
</dbReference>
<accession>A0A9E6XVN5</accession>
<keyword evidence="8" id="KW-1185">Reference proteome</keyword>
<feature type="domain" description="O-antigen ligase-related" evidence="6">
    <location>
        <begin position="235"/>
        <end position="391"/>
    </location>
</feature>
<proteinExistence type="predicted"/>
<dbReference type="EMBL" id="CP087164">
    <property type="protein sequence ID" value="UGS34627.1"/>
    <property type="molecule type" value="Genomic_DNA"/>
</dbReference>
<dbReference type="Pfam" id="PF04932">
    <property type="entry name" value="Wzy_C"/>
    <property type="match status" value="1"/>
</dbReference>
<keyword evidence="4 5" id="KW-0472">Membrane</keyword>
<gene>
    <name evidence="7" type="ORF">DSM104329_01006</name>
</gene>
<name>A0A9E6XVN5_9ACTN</name>
<evidence type="ECO:0000256" key="4">
    <source>
        <dbReference type="ARBA" id="ARBA00023136"/>
    </source>
</evidence>
<organism evidence="7 8">
    <name type="scientific">Capillimicrobium parvum</name>
    <dbReference type="NCBI Taxonomy" id="2884022"/>
    <lineage>
        <taxon>Bacteria</taxon>
        <taxon>Bacillati</taxon>
        <taxon>Actinomycetota</taxon>
        <taxon>Thermoleophilia</taxon>
        <taxon>Solirubrobacterales</taxon>
        <taxon>Capillimicrobiaceae</taxon>
        <taxon>Capillimicrobium</taxon>
    </lineage>
</organism>
<evidence type="ECO:0000256" key="5">
    <source>
        <dbReference type="SAM" id="Phobius"/>
    </source>
</evidence>
<evidence type="ECO:0000259" key="6">
    <source>
        <dbReference type="Pfam" id="PF04932"/>
    </source>
</evidence>
<feature type="transmembrane region" description="Helical" evidence="5">
    <location>
        <begin position="19"/>
        <end position="51"/>
    </location>
</feature>
<evidence type="ECO:0000313" key="8">
    <source>
        <dbReference type="Proteomes" id="UP001162834"/>
    </source>
</evidence>
<feature type="transmembrane region" description="Helical" evidence="5">
    <location>
        <begin position="411"/>
        <end position="431"/>
    </location>
</feature>
<feature type="transmembrane region" description="Helical" evidence="5">
    <location>
        <begin position="375"/>
        <end position="399"/>
    </location>
</feature>
<evidence type="ECO:0000313" key="7">
    <source>
        <dbReference type="EMBL" id="UGS34627.1"/>
    </source>
</evidence>
<dbReference type="KEGG" id="sbae:DSM104329_01006"/>
<evidence type="ECO:0000256" key="1">
    <source>
        <dbReference type="ARBA" id="ARBA00004141"/>
    </source>
</evidence>
<evidence type="ECO:0000256" key="3">
    <source>
        <dbReference type="ARBA" id="ARBA00022989"/>
    </source>
</evidence>
<sequence length="456" mass="48699">MLVEVVVARGLTGPQSVRLLALVAAVAGMALAFRFPLAVAIALLVIAGSLFHSAYFTWSVGPVQLHLEEIVLLALGVVAVVAPKRQTWGGAAGLALAAFLAIATFCAWLGVQDGRVAVDDAFNWARPFAFYGIFWIVLRLFPDARSLRRLLIAGLVCGAITGVLALVMQFTGSLTDVFQGSGGQQIYTQATQAGLGGLKRIRQPGLAFSYILFWWSIVAALTWRGRFRMLMWALVTASALNIVLSFNRNMWVGVLVGLGLVLILGGVRLRHRLLVGLAIGLTGVVLLFTAVVNSGNTQRLDPIVERAATVVTPRQIGEESSLRDRANETAQAWRTVKANPVFGVGAGADYGVRFNHEEGNGIWVNTTQRFLHNQWLWLLLVGGVPALVAFAAFLGVVLAKAWGPGRTVSQTALGAGIAMICLSAFVMPYLGVEEFCLAIGVVAGAIVASRDLARRA</sequence>